<dbReference type="EMBL" id="JAIWYP010000009">
    <property type="protein sequence ID" value="KAH3773653.1"/>
    <property type="molecule type" value="Genomic_DNA"/>
</dbReference>
<comment type="caution">
    <text evidence="1">The sequence shown here is derived from an EMBL/GenBank/DDBJ whole genome shotgun (WGS) entry which is preliminary data.</text>
</comment>
<reference evidence="1" key="1">
    <citation type="journal article" date="2019" name="bioRxiv">
        <title>The Genome of the Zebra Mussel, Dreissena polymorpha: A Resource for Invasive Species Research.</title>
        <authorList>
            <person name="McCartney M.A."/>
            <person name="Auch B."/>
            <person name="Kono T."/>
            <person name="Mallez S."/>
            <person name="Zhang Y."/>
            <person name="Obille A."/>
            <person name="Becker A."/>
            <person name="Abrahante J.E."/>
            <person name="Garbe J."/>
            <person name="Badalamenti J.P."/>
            <person name="Herman A."/>
            <person name="Mangelson H."/>
            <person name="Liachko I."/>
            <person name="Sullivan S."/>
            <person name="Sone E.D."/>
            <person name="Koren S."/>
            <person name="Silverstein K.A.T."/>
            <person name="Beckman K.B."/>
            <person name="Gohl D.M."/>
        </authorList>
    </citation>
    <scope>NUCLEOTIDE SEQUENCE</scope>
    <source>
        <strain evidence="1">Duluth1</strain>
        <tissue evidence="1">Whole animal</tissue>
    </source>
</reference>
<dbReference type="AlphaFoldDB" id="A0A9D4E6F8"/>
<name>A0A9D4E6F8_DREPO</name>
<reference evidence="1" key="2">
    <citation type="submission" date="2020-11" db="EMBL/GenBank/DDBJ databases">
        <authorList>
            <person name="McCartney M.A."/>
            <person name="Auch B."/>
            <person name="Kono T."/>
            <person name="Mallez S."/>
            <person name="Becker A."/>
            <person name="Gohl D.M."/>
            <person name="Silverstein K.A.T."/>
            <person name="Koren S."/>
            <person name="Bechman K.B."/>
            <person name="Herman A."/>
            <person name="Abrahante J.E."/>
            <person name="Garbe J."/>
        </authorList>
    </citation>
    <scope>NUCLEOTIDE SEQUENCE</scope>
    <source>
        <strain evidence="1">Duluth1</strain>
        <tissue evidence="1">Whole animal</tissue>
    </source>
</reference>
<dbReference type="Proteomes" id="UP000828390">
    <property type="component" value="Unassembled WGS sequence"/>
</dbReference>
<keyword evidence="2" id="KW-1185">Reference proteome</keyword>
<sequence length="54" mass="6119">MGSVASSRMPFGFMTAFFDGFVDAIITEFREELHQLAQTQYREADPESNRASDI</sequence>
<evidence type="ECO:0000313" key="1">
    <source>
        <dbReference type="EMBL" id="KAH3773653.1"/>
    </source>
</evidence>
<organism evidence="1 2">
    <name type="scientific">Dreissena polymorpha</name>
    <name type="common">Zebra mussel</name>
    <name type="synonym">Mytilus polymorpha</name>
    <dbReference type="NCBI Taxonomy" id="45954"/>
    <lineage>
        <taxon>Eukaryota</taxon>
        <taxon>Metazoa</taxon>
        <taxon>Spiralia</taxon>
        <taxon>Lophotrochozoa</taxon>
        <taxon>Mollusca</taxon>
        <taxon>Bivalvia</taxon>
        <taxon>Autobranchia</taxon>
        <taxon>Heteroconchia</taxon>
        <taxon>Euheterodonta</taxon>
        <taxon>Imparidentia</taxon>
        <taxon>Neoheterodontei</taxon>
        <taxon>Myida</taxon>
        <taxon>Dreissenoidea</taxon>
        <taxon>Dreissenidae</taxon>
        <taxon>Dreissena</taxon>
    </lineage>
</organism>
<proteinExistence type="predicted"/>
<protein>
    <submittedName>
        <fullName evidence="1">Uncharacterized protein</fullName>
    </submittedName>
</protein>
<accession>A0A9D4E6F8</accession>
<gene>
    <name evidence="1" type="ORF">DPMN_175021</name>
</gene>
<evidence type="ECO:0000313" key="2">
    <source>
        <dbReference type="Proteomes" id="UP000828390"/>
    </source>
</evidence>